<sequence length="109" mass="12224">MGSVSLGAGLGPGALEIGSRKNDSIRYLSDVYYKMPIVMKYIPENIVDKYASLRNDINIIGYSIQGEYNKLTFINMDTPAGYVTHVLGVYKRYHTPPPMMVILPDCLLY</sequence>
<evidence type="ECO:0000313" key="2">
    <source>
        <dbReference type="Proteomes" id="UP000242254"/>
    </source>
</evidence>
<evidence type="ECO:0000313" key="1">
    <source>
        <dbReference type="EMBL" id="PHZ14362.1"/>
    </source>
</evidence>
<dbReference type="Proteomes" id="UP000242254">
    <property type="component" value="Unassembled WGS sequence"/>
</dbReference>
<organism evidence="1 2">
    <name type="scientific">Rhizopus microsporus ATCC 52813</name>
    <dbReference type="NCBI Taxonomy" id="1340429"/>
    <lineage>
        <taxon>Eukaryota</taxon>
        <taxon>Fungi</taxon>
        <taxon>Fungi incertae sedis</taxon>
        <taxon>Mucoromycota</taxon>
        <taxon>Mucoromycotina</taxon>
        <taxon>Mucoromycetes</taxon>
        <taxon>Mucorales</taxon>
        <taxon>Mucorineae</taxon>
        <taxon>Rhizopodaceae</taxon>
        <taxon>Rhizopus</taxon>
    </lineage>
</organism>
<dbReference type="EMBL" id="KZ303846">
    <property type="protein sequence ID" value="PHZ14362.1"/>
    <property type="molecule type" value="Genomic_DNA"/>
</dbReference>
<protein>
    <submittedName>
        <fullName evidence="1">Uncharacterized protein</fullName>
    </submittedName>
</protein>
<name>A0A2G4T013_RHIZD</name>
<proteinExistence type="predicted"/>
<dbReference type="GeneID" id="35443787"/>
<dbReference type="RefSeq" id="XP_023468070.1">
    <property type="nucleotide sequence ID" value="XM_023612798.1"/>
</dbReference>
<keyword evidence="2" id="KW-1185">Reference proteome</keyword>
<reference evidence="1 2" key="1">
    <citation type="journal article" date="2016" name="Proc. Natl. Acad. Sci. U.S.A.">
        <title>Lipid metabolic changes in an early divergent fungus govern the establishment of a mutualistic symbiosis with endobacteria.</title>
        <authorList>
            <person name="Lastovetsky O.A."/>
            <person name="Gaspar M.L."/>
            <person name="Mondo S.J."/>
            <person name="LaButti K.M."/>
            <person name="Sandor L."/>
            <person name="Grigoriev I.V."/>
            <person name="Henry S.A."/>
            <person name="Pawlowska T.E."/>
        </authorList>
    </citation>
    <scope>NUCLEOTIDE SEQUENCE [LARGE SCALE GENOMIC DNA]</scope>
    <source>
        <strain evidence="1 2">ATCC 52813</strain>
    </source>
</reference>
<gene>
    <name evidence="1" type="ORF">RHIMIDRAFT_278903</name>
</gene>
<accession>A0A2G4T013</accession>
<dbReference type="AlphaFoldDB" id="A0A2G4T013"/>